<keyword evidence="2" id="KW-1185">Reference proteome</keyword>
<dbReference type="RefSeq" id="WP_134212196.1">
    <property type="nucleotide sequence ID" value="NZ_QFFZ01000002.1"/>
</dbReference>
<dbReference type="EMBL" id="QFFZ01000002">
    <property type="protein sequence ID" value="TEB13410.1"/>
    <property type="molecule type" value="Genomic_DNA"/>
</dbReference>
<proteinExistence type="predicted"/>
<protein>
    <submittedName>
        <fullName evidence="1">Uncharacterized protein</fullName>
    </submittedName>
</protein>
<comment type="caution">
    <text evidence="1">The sequence shown here is derived from an EMBL/GenBank/DDBJ whole genome shotgun (WGS) entry which is preliminary data.</text>
</comment>
<organism evidence="1 2">
    <name type="scientific">Pelotomaculum propionicicum</name>
    <dbReference type="NCBI Taxonomy" id="258475"/>
    <lineage>
        <taxon>Bacteria</taxon>
        <taxon>Bacillati</taxon>
        <taxon>Bacillota</taxon>
        <taxon>Clostridia</taxon>
        <taxon>Eubacteriales</taxon>
        <taxon>Desulfotomaculaceae</taxon>
        <taxon>Pelotomaculum</taxon>
    </lineage>
</organism>
<reference evidence="1 2" key="1">
    <citation type="journal article" date="2018" name="Environ. Microbiol.">
        <title>Novel energy conservation strategies and behaviour of Pelotomaculum schinkii driving syntrophic propionate catabolism.</title>
        <authorList>
            <person name="Hidalgo-Ahumada C.A.P."/>
            <person name="Nobu M.K."/>
            <person name="Narihiro T."/>
            <person name="Tamaki H."/>
            <person name="Liu W.T."/>
            <person name="Kamagata Y."/>
            <person name="Stams A.J.M."/>
            <person name="Imachi H."/>
            <person name="Sousa D.Z."/>
        </authorList>
    </citation>
    <scope>NUCLEOTIDE SEQUENCE [LARGE SCALE GENOMIC DNA]</scope>
    <source>
        <strain evidence="1 2">MGP</strain>
    </source>
</reference>
<gene>
    <name evidence="1" type="ORF">Pmgp_00304</name>
</gene>
<evidence type="ECO:0000313" key="2">
    <source>
        <dbReference type="Proteomes" id="UP000297597"/>
    </source>
</evidence>
<accession>A0A4Y7RXC2</accession>
<name>A0A4Y7RXC2_9FIRM</name>
<dbReference type="AlphaFoldDB" id="A0A4Y7RXC2"/>
<evidence type="ECO:0000313" key="1">
    <source>
        <dbReference type="EMBL" id="TEB13410.1"/>
    </source>
</evidence>
<dbReference type="Proteomes" id="UP000297597">
    <property type="component" value="Unassembled WGS sequence"/>
</dbReference>
<sequence>MSITAITLERDRKYTAFCDTLAFKEGKCEMDARDKCPQKKDICCIICAQLEECDQQCNLINPDE</sequence>